<name>A0A2N5H998_9BACI</name>
<evidence type="ECO:0000313" key="2">
    <source>
        <dbReference type="Proteomes" id="UP000234950"/>
    </source>
</evidence>
<gene>
    <name evidence="1" type="ORF">CVD27_21715</name>
</gene>
<proteinExistence type="predicted"/>
<comment type="caution">
    <text evidence="1">The sequence shown here is derived from an EMBL/GenBank/DDBJ whole genome shotgun (WGS) entry which is preliminary data.</text>
</comment>
<keyword evidence="2" id="KW-1185">Reference proteome</keyword>
<evidence type="ECO:0000313" key="1">
    <source>
        <dbReference type="EMBL" id="PLS02088.1"/>
    </source>
</evidence>
<dbReference type="EMBL" id="PGVE01000081">
    <property type="protein sequence ID" value="PLS02088.1"/>
    <property type="molecule type" value="Genomic_DNA"/>
</dbReference>
<protein>
    <submittedName>
        <fullName evidence="1">Uncharacterized protein</fullName>
    </submittedName>
</protein>
<accession>A0A2N5H998</accession>
<reference evidence="1 2" key="1">
    <citation type="submission" date="2017-11" db="EMBL/GenBank/DDBJ databases">
        <title>Comparitive Functional Genomics of Dry Heat Resistant strains isolated from the Viking Spacecraft.</title>
        <authorList>
            <person name="Seuylemezian A."/>
            <person name="Cooper K."/>
            <person name="Vaishampayan P."/>
        </authorList>
    </citation>
    <scope>NUCLEOTIDE SEQUENCE [LARGE SCALE GENOMIC DNA]</scope>
    <source>
        <strain evidence="1 2">V32-6</strain>
    </source>
</reference>
<dbReference type="AlphaFoldDB" id="A0A2N5H998"/>
<organism evidence="1 2">
    <name type="scientific">Neobacillus cucumis</name>
    <dbReference type="NCBI Taxonomy" id="1740721"/>
    <lineage>
        <taxon>Bacteria</taxon>
        <taxon>Bacillati</taxon>
        <taxon>Bacillota</taxon>
        <taxon>Bacilli</taxon>
        <taxon>Bacillales</taxon>
        <taxon>Bacillaceae</taxon>
        <taxon>Neobacillus</taxon>
    </lineage>
</organism>
<dbReference type="Proteomes" id="UP000234950">
    <property type="component" value="Unassembled WGS sequence"/>
</dbReference>
<sequence length="62" mass="6788">MMRSRKERKDLAVVGSNVIIKTGTTIVGVLAGGDLGRSKTKDPNPDDGDWFELIHSFIDSIE</sequence>